<organism evidence="1">
    <name type="scientific">Prunus dulcis</name>
    <name type="common">Almond</name>
    <name type="synonym">Amygdalus dulcis</name>
    <dbReference type="NCBI Taxonomy" id="3755"/>
    <lineage>
        <taxon>Eukaryota</taxon>
        <taxon>Viridiplantae</taxon>
        <taxon>Streptophyta</taxon>
        <taxon>Embryophyta</taxon>
        <taxon>Tracheophyta</taxon>
        <taxon>Spermatophyta</taxon>
        <taxon>Magnoliopsida</taxon>
        <taxon>eudicotyledons</taxon>
        <taxon>Gunneridae</taxon>
        <taxon>Pentapetalae</taxon>
        <taxon>rosids</taxon>
        <taxon>fabids</taxon>
        <taxon>Rosales</taxon>
        <taxon>Rosaceae</taxon>
        <taxon>Amygdaloideae</taxon>
        <taxon>Amygdaleae</taxon>
        <taxon>Prunus</taxon>
    </lineage>
</organism>
<accession>A0A5H2XSF5</accession>
<reference evidence="1" key="1">
    <citation type="journal article" date="2019" name="Science">
        <title>Mutation of a bHLH transcription factor allowed almond domestication.</title>
        <authorList>
            <person name="Sanchez-Perez R."/>
            <person name="Pavan S."/>
            <person name="Mazzeo R."/>
            <person name="Moldovan C."/>
            <person name="Aiese Cigliano R."/>
            <person name="Del Cueto J."/>
            <person name="Ricciardi F."/>
            <person name="Lotti C."/>
            <person name="Ricciardi L."/>
            <person name="Dicenta F."/>
            <person name="Lopez-Marques R.L."/>
            <person name="Lindberg Moller B."/>
        </authorList>
    </citation>
    <scope>NUCLEOTIDE SEQUENCE</scope>
</reference>
<gene>
    <name evidence="1" type="ORF">Prudu_1164S000100</name>
</gene>
<proteinExistence type="predicted"/>
<protein>
    <submittedName>
        <fullName evidence="1">Basic-leucine zipper transcription factor family protein</fullName>
    </submittedName>
</protein>
<sequence>MAFLASMLSKDASTELLCRCLGLALISPPSSTPVFAEPPGFSSFGSEAPSSSLDPSFSMSM</sequence>
<name>A0A5H2XSF5_PRUDU</name>
<dbReference type="AlphaFoldDB" id="A0A5H2XSF5"/>
<dbReference type="EMBL" id="AP021501">
    <property type="protein sequence ID" value="BBN69762.1"/>
    <property type="molecule type" value="Genomic_DNA"/>
</dbReference>
<evidence type="ECO:0000313" key="1">
    <source>
        <dbReference type="EMBL" id="BBN69762.1"/>
    </source>
</evidence>